<accession>A0ABT4G7A0</accession>
<dbReference type="EMBL" id="JAMDMX010000008">
    <property type="protein sequence ID" value="MCY9692051.1"/>
    <property type="molecule type" value="Genomic_DNA"/>
</dbReference>
<dbReference type="Gene3D" id="3.40.50.1820">
    <property type="entry name" value="alpha/beta hydrolase"/>
    <property type="match status" value="1"/>
</dbReference>
<reference evidence="1 2" key="1">
    <citation type="submission" date="2022-05" db="EMBL/GenBank/DDBJ databases">
        <title>Genome Sequencing of Bee-Associated Microbes.</title>
        <authorList>
            <person name="Dunlap C."/>
        </authorList>
    </citation>
    <scope>NUCLEOTIDE SEQUENCE [LARGE SCALE GENOMIC DNA]</scope>
    <source>
        <strain evidence="1 2">NRRL B-14421</strain>
    </source>
</reference>
<comment type="caution">
    <text evidence="1">The sequence shown here is derived from an EMBL/GenBank/DDBJ whole genome shotgun (WGS) entry which is preliminary data.</text>
</comment>
<dbReference type="SUPFAM" id="SSF53474">
    <property type="entry name" value="alpha/beta-Hydrolases"/>
    <property type="match status" value="1"/>
</dbReference>
<evidence type="ECO:0000313" key="2">
    <source>
        <dbReference type="Proteomes" id="UP001527099"/>
    </source>
</evidence>
<protein>
    <submittedName>
        <fullName evidence="1">DUF2974 domain-containing protein</fullName>
    </submittedName>
</protein>
<proteinExistence type="predicted"/>
<keyword evidence="2" id="KW-1185">Reference proteome</keyword>
<sequence>MGTIRREEYALLSDFSYIDLPDAYVKRFFNVNNKHNSLEEGLHLLLNQYEDQLSSKQIEIVNQMLNSPELCKLTFKDYENKDSRLGNNAEKIKQKGSDITGFAAMGFIAHDGIPIAVFRGSEPLTEGNKDALEDWYDNLKNMLLGNESTQYDQAEQFYKSLKGDYEGQSVVVGHSKGGNLAAYIASTIGDCEGYLFNPMPLHKNYVHKDNLNNMHTYVAEHDFIASLLTWFSPEEIRKLLLQLSPDEFTELVLGGFPVVKAKIAIKINEILGKSPNFNTNFDDFRNNNDIYYYPGQVEVIPNEYNPFTGVLKAHSMDNFKRNYYPTIDIQFESIASIVSQLNRINSQLESIDNRLDSLLRNIVIDYNPLHIPENIINSFKVAIADSRIGKSIHISNCVSWLTLVESEFRVAEARLVNQADQILNITLSPGSSNVAKFK</sequence>
<dbReference type="RefSeq" id="WP_268613673.1">
    <property type="nucleotide sequence ID" value="NZ_JAMDMX010000008.1"/>
</dbReference>
<dbReference type="Proteomes" id="UP001527099">
    <property type="component" value="Unassembled WGS sequence"/>
</dbReference>
<evidence type="ECO:0000313" key="1">
    <source>
        <dbReference type="EMBL" id="MCY9692051.1"/>
    </source>
</evidence>
<dbReference type="InterPro" id="IPR029058">
    <property type="entry name" value="AB_hydrolase_fold"/>
</dbReference>
<organism evidence="1 2">
    <name type="scientific">Paenibacillus alginolyticus</name>
    <dbReference type="NCBI Taxonomy" id="59839"/>
    <lineage>
        <taxon>Bacteria</taxon>
        <taxon>Bacillati</taxon>
        <taxon>Bacillota</taxon>
        <taxon>Bacilli</taxon>
        <taxon>Bacillales</taxon>
        <taxon>Paenibacillaceae</taxon>
        <taxon>Paenibacillus</taxon>
    </lineage>
</organism>
<dbReference type="Pfam" id="PF26363">
    <property type="entry name" value="Phospholipase-like"/>
    <property type="match status" value="1"/>
</dbReference>
<gene>
    <name evidence="1" type="ORF">M5X19_03805</name>
</gene>
<name>A0ABT4G7A0_9BACL</name>